<dbReference type="GO" id="GO:0016020">
    <property type="term" value="C:membrane"/>
    <property type="evidence" value="ECO:0007669"/>
    <property type="project" value="UniProtKB-SubCell"/>
</dbReference>
<sequence length="140" mass="14484">MADVAVLVGRALIALLFLAGAAQKAIDPAPAMALLTGLGLPAWPVWPAALFNLAAGLALIAGWRVPVVAALLALYCMVTSVFHLVPSDPWQMSIFVKNWAIAGGCLCLSAHGAGRFSVAALQRGAPPLRSGRMQTGEGNR</sequence>
<comment type="caution">
    <text evidence="6">The sequence shown here is derived from an EMBL/GenBank/DDBJ whole genome shotgun (WGS) entry which is preliminary data.</text>
</comment>
<evidence type="ECO:0000313" key="6">
    <source>
        <dbReference type="EMBL" id="ETX14633.1"/>
    </source>
</evidence>
<dbReference type="EMBL" id="JALZ01000009">
    <property type="protein sequence ID" value="ETX14633.1"/>
    <property type="molecule type" value="Genomic_DNA"/>
</dbReference>
<feature type="transmembrane region" description="Helical" evidence="5">
    <location>
        <begin position="98"/>
        <end position="121"/>
    </location>
</feature>
<dbReference type="InterPro" id="IPR032808">
    <property type="entry name" value="DoxX"/>
</dbReference>
<evidence type="ECO:0000256" key="1">
    <source>
        <dbReference type="ARBA" id="ARBA00004141"/>
    </source>
</evidence>
<dbReference type="eggNOG" id="COG2259">
    <property type="taxonomic scope" value="Bacteria"/>
</dbReference>
<protein>
    <submittedName>
        <fullName evidence="6">DoxD-like family protein</fullName>
    </submittedName>
</protein>
<dbReference type="Proteomes" id="UP000022447">
    <property type="component" value="Unassembled WGS sequence"/>
</dbReference>
<gene>
    <name evidence="6" type="ORF">OCH239_21760</name>
</gene>
<dbReference type="OrthoDB" id="9810206at2"/>
<evidence type="ECO:0000256" key="5">
    <source>
        <dbReference type="SAM" id="Phobius"/>
    </source>
</evidence>
<reference evidence="6 7" key="1">
    <citation type="submission" date="2014-01" db="EMBL/GenBank/DDBJ databases">
        <title>Roseivivax halodurans JCM 10272 Genome Sequencing.</title>
        <authorList>
            <person name="Lai Q."/>
            <person name="Li G."/>
            <person name="Shao Z."/>
        </authorList>
    </citation>
    <scope>NUCLEOTIDE SEQUENCE [LARGE SCALE GENOMIC DNA]</scope>
    <source>
        <strain evidence="6 7">JCM 10272</strain>
    </source>
</reference>
<dbReference type="Pfam" id="PF07681">
    <property type="entry name" value="DoxX"/>
    <property type="match status" value="1"/>
</dbReference>
<organism evidence="6 7">
    <name type="scientific">Roseivivax halodurans JCM 10272</name>
    <dbReference type="NCBI Taxonomy" id="1449350"/>
    <lineage>
        <taxon>Bacteria</taxon>
        <taxon>Pseudomonadati</taxon>
        <taxon>Pseudomonadota</taxon>
        <taxon>Alphaproteobacteria</taxon>
        <taxon>Rhodobacterales</taxon>
        <taxon>Roseobacteraceae</taxon>
        <taxon>Roseivivax</taxon>
    </lineage>
</organism>
<keyword evidence="4 5" id="KW-0472">Membrane</keyword>
<feature type="transmembrane region" description="Helical" evidence="5">
    <location>
        <begin position="67"/>
        <end position="86"/>
    </location>
</feature>
<accession>X7EHL7</accession>
<dbReference type="RefSeq" id="WP_037262041.1">
    <property type="nucleotide sequence ID" value="NZ_JALZ01000009.1"/>
</dbReference>
<evidence type="ECO:0000313" key="7">
    <source>
        <dbReference type="Proteomes" id="UP000022447"/>
    </source>
</evidence>
<keyword evidence="7" id="KW-1185">Reference proteome</keyword>
<name>X7EHL7_9RHOB</name>
<evidence type="ECO:0000256" key="4">
    <source>
        <dbReference type="ARBA" id="ARBA00023136"/>
    </source>
</evidence>
<proteinExistence type="predicted"/>
<dbReference type="AlphaFoldDB" id="X7EHL7"/>
<evidence type="ECO:0000256" key="2">
    <source>
        <dbReference type="ARBA" id="ARBA00022692"/>
    </source>
</evidence>
<keyword evidence="2 5" id="KW-0812">Transmembrane</keyword>
<dbReference type="STRING" id="1449350.OCH239_21760"/>
<dbReference type="PATRIC" id="fig|1449350.3.peg.2141"/>
<feature type="transmembrane region" description="Helical" evidence="5">
    <location>
        <begin position="40"/>
        <end position="60"/>
    </location>
</feature>
<evidence type="ECO:0000256" key="3">
    <source>
        <dbReference type="ARBA" id="ARBA00022989"/>
    </source>
</evidence>
<comment type="subcellular location">
    <subcellularLocation>
        <location evidence="1">Membrane</location>
        <topology evidence="1">Multi-pass membrane protein</topology>
    </subcellularLocation>
</comment>
<keyword evidence="3 5" id="KW-1133">Transmembrane helix</keyword>